<evidence type="ECO:0000313" key="4">
    <source>
        <dbReference type="Proteomes" id="UP000193642"/>
    </source>
</evidence>
<accession>A0A1Y2B7Y8</accession>
<dbReference type="InterPro" id="IPR017850">
    <property type="entry name" value="Alkaline_phosphatase_core_sf"/>
</dbReference>
<dbReference type="InterPro" id="IPR007312">
    <property type="entry name" value="Phosphoesterase"/>
</dbReference>
<dbReference type="PANTHER" id="PTHR31956:SF8">
    <property type="entry name" value="ACID PHOSPHATASE PHOA (AFU_ORTHOLOGUE AFUA_1G03570)"/>
    <property type="match status" value="1"/>
</dbReference>
<organism evidence="3 4">
    <name type="scientific">Rhizoclosmatium globosum</name>
    <dbReference type="NCBI Taxonomy" id="329046"/>
    <lineage>
        <taxon>Eukaryota</taxon>
        <taxon>Fungi</taxon>
        <taxon>Fungi incertae sedis</taxon>
        <taxon>Chytridiomycota</taxon>
        <taxon>Chytridiomycota incertae sedis</taxon>
        <taxon>Chytridiomycetes</taxon>
        <taxon>Chytridiales</taxon>
        <taxon>Chytriomycetaceae</taxon>
        <taxon>Rhizoclosmatium</taxon>
    </lineage>
</organism>
<feature type="chain" id="PRO_5012417857" description="Phosphoesterase-domain-containing protein" evidence="2">
    <location>
        <begin position="17"/>
        <end position="401"/>
    </location>
</feature>
<dbReference type="AlphaFoldDB" id="A0A1Y2B7Y8"/>
<comment type="caution">
    <text evidence="3">The sequence shown here is derived from an EMBL/GenBank/DDBJ whole genome shotgun (WGS) entry which is preliminary data.</text>
</comment>
<name>A0A1Y2B7Y8_9FUNG</name>
<keyword evidence="2" id="KW-0732">Signal</keyword>
<proteinExistence type="predicted"/>
<dbReference type="Pfam" id="PF04185">
    <property type="entry name" value="Phosphoesterase"/>
    <property type="match status" value="1"/>
</dbReference>
<keyword evidence="1" id="KW-0378">Hydrolase</keyword>
<feature type="signal peptide" evidence="2">
    <location>
        <begin position="1"/>
        <end position="16"/>
    </location>
</feature>
<dbReference type="OrthoDB" id="5135119at2759"/>
<dbReference type="EMBL" id="MCGO01000080">
    <property type="protein sequence ID" value="ORY30933.1"/>
    <property type="molecule type" value="Genomic_DNA"/>
</dbReference>
<evidence type="ECO:0008006" key="5">
    <source>
        <dbReference type="Google" id="ProtNLM"/>
    </source>
</evidence>
<dbReference type="STRING" id="329046.A0A1Y2B7Y8"/>
<sequence>MVAVASVLALAATAMAAAPVGKYFDNYIFIVMENEDAINVLRNSEYASLLKSGVEFTDYHGTVHPSQPNYWSTIAQSTFRGLKQGNYSINGKTVGAEITGDNGDNMYDIDGSKMIADSLEAAGLSWGIYSENYPGNATVCYTDDGSGTGPLITFEGVNSTSVGAKNREYKRKHNPFMSFTSINQNVDRCTKHVFSEKDWAAAVKADSFPDYVYFVPNQVDDSHDWPGDAAPIVANDPTPMAGIDYSAQWLAKFLVDLNNSAYLNSRRTLVHITFDENDIAYSLHYSSIGAVNSTCLDLVNNCPGDKTNNQVYGVLLGSAVSCYEGTTIDGKYDHNSIVATLNDNWGLPSLGNSDSYSAAAWPLKNCPVQYQYQAPAATALYSAGVKPFAALAVAVVAALLF</sequence>
<evidence type="ECO:0000313" key="3">
    <source>
        <dbReference type="EMBL" id="ORY30933.1"/>
    </source>
</evidence>
<dbReference type="GO" id="GO:0016788">
    <property type="term" value="F:hydrolase activity, acting on ester bonds"/>
    <property type="evidence" value="ECO:0007669"/>
    <property type="project" value="InterPro"/>
</dbReference>
<reference evidence="3 4" key="1">
    <citation type="submission" date="2016-07" db="EMBL/GenBank/DDBJ databases">
        <title>Pervasive Adenine N6-methylation of Active Genes in Fungi.</title>
        <authorList>
            <consortium name="DOE Joint Genome Institute"/>
            <person name="Mondo S.J."/>
            <person name="Dannebaum R.O."/>
            <person name="Kuo R.C."/>
            <person name="Labutti K."/>
            <person name="Haridas S."/>
            <person name="Kuo A."/>
            <person name="Salamov A."/>
            <person name="Ahrendt S.R."/>
            <person name="Lipzen A."/>
            <person name="Sullivan W."/>
            <person name="Andreopoulos W.B."/>
            <person name="Clum A."/>
            <person name="Lindquist E."/>
            <person name="Daum C."/>
            <person name="Ramamoorthy G.K."/>
            <person name="Gryganskyi A."/>
            <person name="Culley D."/>
            <person name="Magnuson J.K."/>
            <person name="James T.Y."/>
            <person name="O'Malley M.A."/>
            <person name="Stajich J.E."/>
            <person name="Spatafora J.W."/>
            <person name="Visel A."/>
            <person name="Grigoriev I.V."/>
        </authorList>
    </citation>
    <scope>NUCLEOTIDE SEQUENCE [LARGE SCALE GENOMIC DNA]</scope>
    <source>
        <strain evidence="3 4">JEL800</strain>
    </source>
</reference>
<protein>
    <recommendedName>
        <fullName evidence="5">Phosphoesterase-domain-containing protein</fullName>
    </recommendedName>
</protein>
<dbReference type="Gene3D" id="3.40.720.10">
    <property type="entry name" value="Alkaline Phosphatase, subunit A"/>
    <property type="match status" value="1"/>
</dbReference>
<gene>
    <name evidence="3" type="ORF">BCR33DRAFT_724157</name>
</gene>
<dbReference type="Proteomes" id="UP000193642">
    <property type="component" value="Unassembled WGS sequence"/>
</dbReference>
<evidence type="ECO:0000256" key="2">
    <source>
        <dbReference type="SAM" id="SignalP"/>
    </source>
</evidence>
<dbReference type="PANTHER" id="PTHR31956">
    <property type="entry name" value="NON-SPECIFIC PHOSPHOLIPASE C4-RELATED"/>
    <property type="match status" value="1"/>
</dbReference>
<dbReference type="GO" id="GO:0009395">
    <property type="term" value="P:phospholipid catabolic process"/>
    <property type="evidence" value="ECO:0007669"/>
    <property type="project" value="TreeGrafter"/>
</dbReference>
<evidence type="ECO:0000256" key="1">
    <source>
        <dbReference type="ARBA" id="ARBA00022801"/>
    </source>
</evidence>
<keyword evidence="4" id="KW-1185">Reference proteome</keyword>